<evidence type="ECO:0000256" key="1">
    <source>
        <dbReference type="SAM" id="MobiDB-lite"/>
    </source>
</evidence>
<proteinExistence type="predicted"/>
<sequence>MASDKMDFCEVCMKLVPAANLQLHSLRCRVVAVPGTSAQLERCGSQEWFDQFENPKEKSSLNQRSMMSKHGDGANLRLSGGQRDGMDASINSDCSDDWFDYVEKTRTSDPTP</sequence>
<reference evidence="2" key="1">
    <citation type="submission" date="2021-01" db="EMBL/GenBank/DDBJ databases">
        <authorList>
            <person name="Corre E."/>
            <person name="Pelletier E."/>
            <person name="Niang G."/>
            <person name="Scheremetjew M."/>
            <person name="Finn R."/>
            <person name="Kale V."/>
            <person name="Holt S."/>
            <person name="Cochrane G."/>
            <person name="Meng A."/>
            <person name="Brown T."/>
            <person name="Cohen L."/>
        </authorList>
    </citation>
    <scope>NUCLEOTIDE SEQUENCE</scope>
    <source>
        <strain evidence="2">NIES-381</strain>
    </source>
</reference>
<name>A0A7S1NTU1_9EUGL</name>
<dbReference type="EMBL" id="HBGA01141358">
    <property type="protein sequence ID" value="CAD9040676.1"/>
    <property type="molecule type" value="Transcribed_RNA"/>
</dbReference>
<feature type="region of interest" description="Disordered" evidence="1">
    <location>
        <begin position="54"/>
        <end position="95"/>
    </location>
</feature>
<gene>
    <name evidence="2" type="ORF">EGYM00392_LOCUS51845</name>
</gene>
<organism evidence="2">
    <name type="scientific">Eutreptiella gymnastica</name>
    <dbReference type="NCBI Taxonomy" id="73025"/>
    <lineage>
        <taxon>Eukaryota</taxon>
        <taxon>Discoba</taxon>
        <taxon>Euglenozoa</taxon>
        <taxon>Euglenida</taxon>
        <taxon>Spirocuta</taxon>
        <taxon>Euglenophyceae</taxon>
        <taxon>Eutreptiales</taxon>
        <taxon>Eutreptiaceae</taxon>
        <taxon>Eutreptiella</taxon>
    </lineage>
</organism>
<dbReference type="AlphaFoldDB" id="A0A7S1NTU1"/>
<accession>A0A7S1NTU1</accession>
<evidence type="ECO:0000313" key="2">
    <source>
        <dbReference type="EMBL" id="CAD9040676.1"/>
    </source>
</evidence>
<protein>
    <submittedName>
        <fullName evidence="2">Uncharacterized protein</fullName>
    </submittedName>
</protein>